<dbReference type="PROSITE" id="PS50095">
    <property type="entry name" value="PLAT"/>
    <property type="match status" value="1"/>
</dbReference>
<comment type="caution">
    <text evidence="3">The sequence shown here is derived from an EMBL/GenBank/DDBJ whole genome shotgun (WGS) entry which is preliminary data.</text>
</comment>
<organism evidence="3 4">
    <name type="scientific">Paenibacillus hunanensis</name>
    <dbReference type="NCBI Taxonomy" id="539262"/>
    <lineage>
        <taxon>Bacteria</taxon>
        <taxon>Bacillati</taxon>
        <taxon>Bacillota</taxon>
        <taxon>Bacilli</taxon>
        <taxon>Bacillales</taxon>
        <taxon>Paenibacillaceae</taxon>
        <taxon>Paenibacillus</taxon>
    </lineage>
</organism>
<protein>
    <recommendedName>
        <fullName evidence="2">PLAT domain-containing protein</fullName>
    </recommendedName>
</protein>
<dbReference type="EMBL" id="JAVDQH010000006">
    <property type="protein sequence ID" value="MDR6244078.1"/>
    <property type="molecule type" value="Genomic_DNA"/>
</dbReference>
<dbReference type="InterPro" id="IPR001024">
    <property type="entry name" value="PLAT/LH2_dom"/>
</dbReference>
<evidence type="ECO:0000256" key="1">
    <source>
        <dbReference type="SAM" id="SignalP"/>
    </source>
</evidence>
<dbReference type="InterPro" id="IPR036392">
    <property type="entry name" value="PLAT/LH2_dom_sf"/>
</dbReference>
<gene>
    <name evidence="3" type="ORF">JOC58_001971</name>
</gene>
<keyword evidence="1" id="KW-0732">Signal</keyword>
<evidence type="ECO:0000313" key="4">
    <source>
        <dbReference type="Proteomes" id="UP001185028"/>
    </source>
</evidence>
<dbReference type="Gene3D" id="2.60.60.20">
    <property type="entry name" value="PLAT/LH2 domain"/>
    <property type="match status" value="1"/>
</dbReference>
<sequence>MKTFKASILSIAATSLLFANVSFAAEEIPNVDSNTYTAPSAVLSEPLPSDSGLSAQAANYAYNFTIKTQARENAGTDSKISITFYGSNGTYLTQSFPGTFEQGDIDTMRLMLPNMGKITKITLRSDGSGYKPGWRPEYVTIDGPSGTSKFTNFTRSIGAGGADAYTTTN</sequence>
<dbReference type="PANTHER" id="PTHR31718:SF60">
    <property type="entry name" value="LIPOXYGENASE HOMOLOGY DOMAIN-CONTAINING PROTEIN 1"/>
    <property type="match status" value="1"/>
</dbReference>
<feature type="signal peptide" evidence="1">
    <location>
        <begin position="1"/>
        <end position="24"/>
    </location>
</feature>
<proteinExistence type="predicted"/>
<dbReference type="RefSeq" id="WP_188775797.1">
    <property type="nucleotide sequence ID" value="NZ_BMMB01000005.1"/>
</dbReference>
<evidence type="ECO:0000259" key="2">
    <source>
        <dbReference type="PROSITE" id="PS50095"/>
    </source>
</evidence>
<name>A0ABU1IXV9_9BACL</name>
<accession>A0ABU1IXV9</accession>
<dbReference type="Proteomes" id="UP001185028">
    <property type="component" value="Unassembled WGS sequence"/>
</dbReference>
<evidence type="ECO:0000313" key="3">
    <source>
        <dbReference type="EMBL" id="MDR6244078.1"/>
    </source>
</evidence>
<dbReference type="Pfam" id="PF01477">
    <property type="entry name" value="PLAT"/>
    <property type="match status" value="1"/>
</dbReference>
<feature type="domain" description="PLAT" evidence="2">
    <location>
        <begin position="60"/>
        <end position="169"/>
    </location>
</feature>
<feature type="chain" id="PRO_5045606695" description="PLAT domain-containing protein" evidence="1">
    <location>
        <begin position="25"/>
        <end position="169"/>
    </location>
</feature>
<dbReference type="PANTHER" id="PTHR31718">
    <property type="entry name" value="PLAT DOMAIN-CONTAINING PROTEIN"/>
    <property type="match status" value="1"/>
</dbReference>
<keyword evidence="4" id="KW-1185">Reference proteome</keyword>
<reference evidence="3 4" key="1">
    <citation type="submission" date="2023-07" db="EMBL/GenBank/DDBJ databases">
        <title>Genomic Encyclopedia of Type Strains, Phase IV (KMG-IV): sequencing the most valuable type-strain genomes for metagenomic binning, comparative biology and taxonomic classification.</title>
        <authorList>
            <person name="Goeker M."/>
        </authorList>
    </citation>
    <scope>NUCLEOTIDE SEQUENCE [LARGE SCALE GENOMIC DNA]</scope>
    <source>
        <strain evidence="3 4">DSM 22170</strain>
    </source>
</reference>
<dbReference type="SUPFAM" id="SSF49723">
    <property type="entry name" value="Lipase/lipooxygenase domain (PLAT/LH2 domain)"/>
    <property type="match status" value="1"/>
</dbReference>